<evidence type="ECO:0000259" key="1">
    <source>
        <dbReference type="SMART" id="SM00849"/>
    </source>
</evidence>
<organism evidence="2 3">
    <name type="scientific">Ochrobactrum vermis</name>
    <dbReference type="NCBI Taxonomy" id="1827297"/>
    <lineage>
        <taxon>Bacteria</taxon>
        <taxon>Pseudomonadati</taxon>
        <taxon>Pseudomonadota</taxon>
        <taxon>Alphaproteobacteria</taxon>
        <taxon>Hyphomicrobiales</taxon>
        <taxon>Brucellaceae</taxon>
        <taxon>Brucella/Ochrobactrum group</taxon>
        <taxon>Ochrobactrum</taxon>
    </lineage>
</organism>
<dbReference type="GO" id="GO:0008800">
    <property type="term" value="F:beta-lactamase activity"/>
    <property type="evidence" value="ECO:0007669"/>
    <property type="project" value="UniProtKB-EC"/>
</dbReference>
<accession>A0ABU8PF81</accession>
<dbReference type="InterPro" id="IPR050855">
    <property type="entry name" value="NDM-1-like"/>
</dbReference>
<evidence type="ECO:0000313" key="2">
    <source>
        <dbReference type="EMBL" id="MEJ5020917.1"/>
    </source>
</evidence>
<keyword evidence="2" id="KW-0378">Hydrolase</keyword>
<gene>
    <name evidence="2" type="primary">bla</name>
    <name evidence="2" type="ORF">WH297_14420</name>
</gene>
<dbReference type="NCBIfam" id="NF033105">
    <property type="entry name" value="bla_subclass_B3"/>
    <property type="match status" value="1"/>
</dbReference>
<dbReference type="PANTHER" id="PTHR42951:SF17">
    <property type="entry name" value="METALLO-BETA-LACTAMASE DOMAIN-CONTAINING PROTEIN"/>
    <property type="match status" value="1"/>
</dbReference>
<keyword evidence="3" id="KW-1185">Reference proteome</keyword>
<name>A0ABU8PF81_9HYPH</name>
<feature type="domain" description="Metallo-beta-lactamase" evidence="1">
    <location>
        <begin position="49"/>
        <end position="237"/>
    </location>
</feature>
<dbReference type="InterPro" id="IPR001279">
    <property type="entry name" value="Metallo-B-lactamas"/>
</dbReference>
<reference evidence="2 3" key="1">
    <citation type="submission" date="2023-12" db="EMBL/GenBank/DDBJ databases">
        <title>Gut-associated functions are favored during microbiome assembly across C. elegans life.</title>
        <authorList>
            <person name="Zimmermann J."/>
        </authorList>
    </citation>
    <scope>NUCLEOTIDE SEQUENCE [LARGE SCALE GENOMIC DNA]</scope>
    <source>
        <strain evidence="2 3">MYb71</strain>
    </source>
</reference>
<dbReference type="Gene3D" id="3.60.15.10">
    <property type="entry name" value="Ribonuclease Z/Hydroxyacylglutathione hydrolase-like"/>
    <property type="match status" value="1"/>
</dbReference>
<dbReference type="SUPFAM" id="SSF56281">
    <property type="entry name" value="Metallo-hydrolase/oxidoreductase"/>
    <property type="match status" value="1"/>
</dbReference>
<dbReference type="EC" id="3.5.2.6" evidence="2"/>
<dbReference type="NCBIfam" id="NF012229">
    <property type="entry name" value="bla_class_B_core"/>
    <property type="match status" value="1"/>
</dbReference>
<sequence>MRKISVSVLGLAFGMIGNSIDAHSTPVDWSEATETFKITDHVYYVGTRGLASYLIVSNQQAILLDGTLAENVKPIEDNIEALGFSLNDVKIILSSHAHYDHVAGIAQLKHDTGATFMAMEQDVPALETGIPEGDTNYGVVRFPAIKVDKTLHDGDVVTLGNLRMTATLTPGHTKGCTTWSLMDTDAGAKRRVIFPCSVSVAGNALVSNKGYPNIVQDFRTSFQRLDAMKADIVLPSHPQVTNLFEQKAGRDDGDINAFVEPGLLQKIVEQSRLAFEKELKLQQN</sequence>
<dbReference type="EMBL" id="JBBGZH010000002">
    <property type="protein sequence ID" value="MEJ5020917.1"/>
    <property type="molecule type" value="Genomic_DNA"/>
</dbReference>
<protein>
    <submittedName>
        <fullName evidence="2">Subclass B3 metallo-beta-lactamase</fullName>
        <ecNumber evidence="2">3.5.2.6</ecNumber>
    </submittedName>
</protein>
<dbReference type="SMART" id="SM00849">
    <property type="entry name" value="Lactamase_B"/>
    <property type="match status" value="1"/>
</dbReference>
<dbReference type="PANTHER" id="PTHR42951">
    <property type="entry name" value="METALLO-BETA-LACTAMASE DOMAIN-CONTAINING"/>
    <property type="match status" value="1"/>
</dbReference>
<evidence type="ECO:0000313" key="3">
    <source>
        <dbReference type="Proteomes" id="UP001375812"/>
    </source>
</evidence>
<dbReference type="InterPro" id="IPR036866">
    <property type="entry name" value="RibonucZ/Hydroxyglut_hydro"/>
</dbReference>
<dbReference type="Proteomes" id="UP001375812">
    <property type="component" value="Unassembled WGS sequence"/>
</dbReference>
<dbReference type="Pfam" id="PF00753">
    <property type="entry name" value="Lactamase_B"/>
    <property type="match status" value="1"/>
</dbReference>
<proteinExistence type="predicted"/>
<dbReference type="RefSeq" id="WP_286153604.1">
    <property type="nucleotide sequence ID" value="NZ_JBBGZH010000002.1"/>
</dbReference>
<comment type="caution">
    <text evidence="2">The sequence shown here is derived from an EMBL/GenBank/DDBJ whole genome shotgun (WGS) entry which is preliminary data.</text>
</comment>